<evidence type="ECO:0000313" key="2">
    <source>
        <dbReference type="Proteomes" id="UP001431209"/>
    </source>
</evidence>
<reference evidence="1 2" key="1">
    <citation type="submission" date="2024-03" db="EMBL/GenBank/DDBJ databases">
        <title>The Acrasis kona genome and developmental transcriptomes reveal deep origins of eukaryotic multicellular pathways.</title>
        <authorList>
            <person name="Sheikh S."/>
            <person name="Fu C.-J."/>
            <person name="Brown M.W."/>
            <person name="Baldauf S.L."/>
        </authorList>
    </citation>
    <scope>NUCLEOTIDE SEQUENCE [LARGE SCALE GENOMIC DNA]</scope>
    <source>
        <strain evidence="1 2">ATCC MYA-3509</strain>
    </source>
</reference>
<proteinExistence type="predicted"/>
<dbReference type="GO" id="GO:0004386">
    <property type="term" value="F:helicase activity"/>
    <property type="evidence" value="ECO:0007669"/>
    <property type="project" value="UniProtKB-KW"/>
</dbReference>
<protein>
    <submittedName>
        <fullName evidence="1">Pre-mRNA-processing ATP-dependent RNA helicase</fullName>
    </submittedName>
</protein>
<accession>A0AAW2YZX3</accession>
<dbReference type="EMBL" id="JAOPGA020000840">
    <property type="protein sequence ID" value="KAL0482348.1"/>
    <property type="molecule type" value="Genomic_DNA"/>
</dbReference>
<keyword evidence="1" id="KW-0378">Hydrolase</keyword>
<name>A0AAW2YZX3_9EUKA</name>
<dbReference type="Proteomes" id="UP001431209">
    <property type="component" value="Unassembled WGS sequence"/>
</dbReference>
<dbReference type="AlphaFoldDB" id="A0AAW2YZX3"/>
<evidence type="ECO:0000313" key="1">
    <source>
        <dbReference type="EMBL" id="KAL0482348.1"/>
    </source>
</evidence>
<keyword evidence="1" id="KW-0547">Nucleotide-binding</keyword>
<organism evidence="1 2">
    <name type="scientific">Acrasis kona</name>
    <dbReference type="NCBI Taxonomy" id="1008807"/>
    <lineage>
        <taxon>Eukaryota</taxon>
        <taxon>Discoba</taxon>
        <taxon>Heterolobosea</taxon>
        <taxon>Tetramitia</taxon>
        <taxon>Eutetramitia</taxon>
        <taxon>Acrasidae</taxon>
        <taxon>Acrasis</taxon>
    </lineage>
</organism>
<keyword evidence="1" id="KW-0067">ATP-binding</keyword>
<keyword evidence="2" id="KW-1185">Reference proteome</keyword>
<gene>
    <name evidence="1" type="ORF">AKO1_012923</name>
</gene>
<comment type="caution">
    <text evidence="1">The sequence shown here is derived from an EMBL/GenBank/DDBJ whole genome shotgun (WGS) entry which is preliminary data.</text>
</comment>
<sequence>MSSFHLPKVSRASNDNLFVVNTKEVADKASADIIEKFITNLVEETRRENSNSTFEDGVRLGLEIAAFVHRIRNDCEVFTEDLIKKAQTNALPKVEVNKSSPINDGGYENDDLVYTDEDEDEEVIDTEEEVDPVNERRKGYRTKFVQSRRAWGEQFIQRTMQRAIDNVLSRKNN</sequence>
<keyword evidence="1" id="KW-0347">Helicase</keyword>